<dbReference type="InterPro" id="IPR003775">
    <property type="entry name" value="Flagellar_assembly_factor_FliW"/>
</dbReference>
<keyword evidence="5" id="KW-0282">Flagellum</keyword>
<comment type="function">
    <text evidence="4">Acts as an anti-CsrA protein, binds CsrA and prevents it from repressing translation of its target genes, one of which is flagellin. Binds to flagellin and participates in the assembly of the flagellum.</text>
</comment>
<dbReference type="AlphaFoldDB" id="A0A2V3WBK0"/>
<keyword evidence="5" id="KW-0966">Cell projection</keyword>
<dbReference type="Pfam" id="PF02623">
    <property type="entry name" value="FliW"/>
    <property type="match status" value="1"/>
</dbReference>
<keyword evidence="5" id="KW-0969">Cilium</keyword>
<name>A0A2V3WBK0_9BACI</name>
<dbReference type="NCBIfam" id="NF009793">
    <property type="entry name" value="PRK13285.1-1"/>
    <property type="match status" value="1"/>
</dbReference>
<protein>
    <recommendedName>
        <fullName evidence="4">Flagellar assembly factor FliW</fullName>
    </recommendedName>
</protein>
<dbReference type="GO" id="GO:0044780">
    <property type="term" value="P:bacterial-type flagellum assembly"/>
    <property type="evidence" value="ECO:0007669"/>
    <property type="project" value="UniProtKB-UniRule"/>
</dbReference>
<dbReference type="SUPFAM" id="SSF141457">
    <property type="entry name" value="BH3618-like"/>
    <property type="match status" value="1"/>
</dbReference>
<comment type="subunit">
    <text evidence="4">Interacts with translational regulator CsrA and flagellin(s).</text>
</comment>
<keyword evidence="3 4" id="KW-0810">Translation regulation</keyword>
<sequence>MLVKTKYFDEMEIDERKIITFGSGLPGFLEERQFIVLDIPGNNLLQILQSIHTPSLAFFVTNPHYFYDDYEFSLDEHIVESLEIIDEKDVVILSIMTMKEPFHLSTINLQAPLIINSNKKYGKQFILNDEKYSMKATISFPTTEKRGE</sequence>
<accession>A0A2V3WBK0</accession>
<evidence type="ECO:0000313" key="5">
    <source>
        <dbReference type="EMBL" id="PXW89535.1"/>
    </source>
</evidence>
<dbReference type="RefSeq" id="WP_110394246.1">
    <property type="nucleotide sequence ID" value="NZ_JADIJL010000001.1"/>
</dbReference>
<evidence type="ECO:0000313" key="6">
    <source>
        <dbReference type="Proteomes" id="UP000247978"/>
    </source>
</evidence>
<evidence type="ECO:0000256" key="2">
    <source>
        <dbReference type="ARBA" id="ARBA00022795"/>
    </source>
</evidence>
<dbReference type="PANTHER" id="PTHR39190:SF1">
    <property type="entry name" value="FLAGELLAR ASSEMBLY FACTOR FLIW"/>
    <property type="match status" value="1"/>
</dbReference>
<keyword evidence="4" id="KW-0143">Chaperone</keyword>
<keyword evidence="2 4" id="KW-1005">Bacterial flagellum biogenesis</keyword>
<reference evidence="5 6" key="1">
    <citation type="submission" date="2018-05" db="EMBL/GenBank/DDBJ databases">
        <title>Genomic Encyclopedia of Type Strains, Phase IV (KMG-IV): sequencing the most valuable type-strain genomes for metagenomic binning, comparative biology and taxonomic classification.</title>
        <authorList>
            <person name="Goeker M."/>
        </authorList>
    </citation>
    <scope>NUCLEOTIDE SEQUENCE [LARGE SCALE GENOMIC DNA]</scope>
    <source>
        <strain evidence="5 6">DSM 28556</strain>
    </source>
</reference>
<organism evidence="5 6">
    <name type="scientific">Pseudogracilibacillus auburnensis</name>
    <dbReference type="NCBI Taxonomy" id="1494959"/>
    <lineage>
        <taxon>Bacteria</taxon>
        <taxon>Bacillati</taxon>
        <taxon>Bacillota</taxon>
        <taxon>Bacilli</taxon>
        <taxon>Bacillales</taxon>
        <taxon>Bacillaceae</taxon>
        <taxon>Pseudogracilibacillus</taxon>
    </lineage>
</organism>
<dbReference type="OrthoDB" id="9801235at2"/>
<keyword evidence="6" id="KW-1185">Reference proteome</keyword>
<dbReference type="GO" id="GO:0006417">
    <property type="term" value="P:regulation of translation"/>
    <property type="evidence" value="ECO:0007669"/>
    <property type="project" value="UniProtKB-KW"/>
</dbReference>
<proteinExistence type="inferred from homology"/>
<dbReference type="GO" id="GO:0005737">
    <property type="term" value="C:cytoplasm"/>
    <property type="evidence" value="ECO:0007669"/>
    <property type="project" value="UniProtKB-SubCell"/>
</dbReference>
<evidence type="ECO:0000256" key="1">
    <source>
        <dbReference type="ARBA" id="ARBA00022490"/>
    </source>
</evidence>
<comment type="subcellular location">
    <subcellularLocation>
        <location evidence="4">Cytoplasm</location>
    </subcellularLocation>
</comment>
<gene>
    <name evidence="4" type="primary">fliW</name>
    <name evidence="5" type="ORF">DFR56_102313</name>
</gene>
<comment type="similarity">
    <text evidence="4">Belongs to the FliW family.</text>
</comment>
<dbReference type="EMBL" id="QJJQ01000002">
    <property type="protein sequence ID" value="PXW89535.1"/>
    <property type="molecule type" value="Genomic_DNA"/>
</dbReference>
<keyword evidence="1 4" id="KW-0963">Cytoplasm</keyword>
<dbReference type="Gene3D" id="2.30.290.10">
    <property type="entry name" value="BH3618-like"/>
    <property type="match status" value="1"/>
</dbReference>
<evidence type="ECO:0000256" key="3">
    <source>
        <dbReference type="ARBA" id="ARBA00022845"/>
    </source>
</evidence>
<dbReference type="PANTHER" id="PTHR39190">
    <property type="entry name" value="FLAGELLAR ASSEMBLY FACTOR FLIW"/>
    <property type="match status" value="1"/>
</dbReference>
<evidence type="ECO:0000256" key="4">
    <source>
        <dbReference type="HAMAP-Rule" id="MF_01185"/>
    </source>
</evidence>
<dbReference type="HAMAP" id="MF_01185">
    <property type="entry name" value="FliW"/>
    <property type="match status" value="1"/>
</dbReference>
<dbReference type="Proteomes" id="UP000247978">
    <property type="component" value="Unassembled WGS sequence"/>
</dbReference>
<comment type="caution">
    <text evidence="5">The sequence shown here is derived from an EMBL/GenBank/DDBJ whole genome shotgun (WGS) entry which is preliminary data.</text>
</comment>
<dbReference type="InterPro" id="IPR024046">
    <property type="entry name" value="Flagellar_assmbl_FliW_dom_sf"/>
</dbReference>